<sequence length="278" mass="31346">MSWKLDETVQTSAAMVAAGRFGSGPALVLAHGWPWSSFSWHRIIPDLARRYRVHWYDMPGYGRSDKGAQQRTSLDVQGQVFAEMVEHWALERPIVVAHDMGGATTLRAHLLHGCDFERYVLMNVVAMRPWGSAFFDHVGRHVDAFLELPPHIHKAVVEAYIKGAIVNDIDSGDFERLVEPWLSEEGRGSFYRQFAQADEKYTAEIEPAFGNVRCPVKIIWGEDDPWIPLERGKALHALIPQASFETLPGVGHLPQIEAPDLVVKRLNAFLSRRCPNIS</sequence>
<evidence type="ECO:0000313" key="2">
    <source>
        <dbReference type="EMBL" id="PRD41733.1"/>
    </source>
</evidence>
<proteinExistence type="predicted"/>
<dbReference type="PANTHER" id="PTHR43689">
    <property type="entry name" value="HYDROLASE"/>
    <property type="match status" value="1"/>
</dbReference>
<name>A0A2S9IMH6_9HYPH</name>
<comment type="caution">
    <text evidence="2">The sequence shown here is derived from an EMBL/GenBank/DDBJ whole genome shotgun (WGS) entry which is preliminary data.</text>
</comment>
<feature type="domain" description="AB hydrolase-1" evidence="1">
    <location>
        <begin position="27"/>
        <end position="264"/>
    </location>
</feature>
<organism evidence="2 3">
    <name type="scientific">Phyllobacterium phragmitis</name>
    <dbReference type="NCBI Taxonomy" id="2670329"/>
    <lineage>
        <taxon>Bacteria</taxon>
        <taxon>Pseudomonadati</taxon>
        <taxon>Pseudomonadota</taxon>
        <taxon>Alphaproteobacteria</taxon>
        <taxon>Hyphomicrobiales</taxon>
        <taxon>Phyllobacteriaceae</taxon>
        <taxon>Phyllobacterium</taxon>
    </lineage>
</organism>
<keyword evidence="2" id="KW-0378">Hydrolase</keyword>
<accession>A0A2S9IMH6</accession>
<dbReference type="GO" id="GO:0016787">
    <property type="term" value="F:hydrolase activity"/>
    <property type="evidence" value="ECO:0007669"/>
    <property type="project" value="UniProtKB-KW"/>
</dbReference>
<keyword evidence="3" id="KW-1185">Reference proteome</keyword>
<dbReference type="InterPro" id="IPR000639">
    <property type="entry name" value="Epox_hydrolase-like"/>
</dbReference>
<dbReference type="PANTHER" id="PTHR43689:SF8">
    <property type="entry name" value="ALPHA_BETA-HYDROLASES SUPERFAMILY PROTEIN"/>
    <property type="match status" value="1"/>
</dbReference>
<dbReference type="InterPro" id="IPR029058">
    <property type="entry name" value="AB_hydrolase_fold"/>
</dbReference>
<dbReference type="Pfam" id="PF12697">
    <property type="entry name" value="Abhydrolase_6"/>
    <property type="match status" value="1"/>
</dbReference>
<dbReference type="EMBL" id="PVBR01000017">
    <property type="protein sequence ID" value="PRD41733.1"/>
    <property type="molecule type" value="Genomic_DNA"/>
</dbReference>
<gene>
    <name evidence="2" type="ORF">C5748_19930</name>
</gene>
<dbReference type="PRINTS" id="PR00412">
    <property type="entry name" value="EPOXHYDRLASE"/>
</dbReference>
<evidence type="ECO:0000259" key="1">
    <source>
        <dbReference type="Pfam" id="PF12697"/>
    </source>
</evidence>
<dbReference type="Proteomes" id="UP000239434">
    <property type="component" value="Unassembled WGS sequence"/>
</dbReference>
<dbReference type="RefSeq" id="WP_105743691.1">
    <property type="nucleotide sequence ID" value="NZ_PVBR01000017.1"/>
</dbReference>
<reference evidence="2 3" key="1">
    <citation type="submission" date="2018-02" db="EMBL/GenBank/DDBJ databases">
        <title>The draft genome of Phyllobacterium sp. 1N-3.</title>
        <authorList>
            <person name="Liu L."/>
            <person name="Li L."/>
            <person name="Zhang X."/>
            <person name="Wang T."/>
            <person name="Liang L."/>
        </authorList>
    </citation>
    <scope>NUCLEOTIDE SEQUENCE [LARGE SCALE GENOMIC DNA]</scope>
    <source>
        <strain evidence="2 3">1N-3</strain>
    </source>
</reference>
<protein>
    <submittedName>
        <fullName evidence="2">Alpha/beta hydrolase</fullName>
    </submittedName>
</protein>
<dbReference type="PRINTS" id="PR00111">
    <property type="entry name" value="ABHYDROLASE"/>
</dbReference>
<dbReference type="InterPro" id="IPR000073">
    <property type="entry name" value="AB_hydrolase_1"/>
</dbReference>
<dbReference type="SUPFAM" id="SSF53474">
    <property type="entry name" value="alpha/beta-Hydrolases"/>
    <property type="match status" value="1"/>
</dbReference>
<evidence type="ECO:0000313" key="3">
    <source>
        <dbReference type="Proteomes" id="UP000239434"/>
    </source>
</evidence>
<dbReference type="AlphaFoldDB" id="A0A2S9IMH6"/>
<dbReference type="Gene3D" id="3.40.50.1820">
    <property type="entry name" value="alpha/beta hydrolase"/>
    <property type="match status" value="1"/>
</dbReference>